<feature type="non-terminal residue" evidence="2">
    <location>
        <position position="1"/>
    </location>
</feature>
<keyword evidence="3" id="KW-1185">Reference proteome</keyword>
<comment type="caution">
    <text evidence="2">The sequence shown here is derived from an EMBL/GenBank/DDBJ whole genome shotgun (WGS) entry which is preliminary data.</text>
</comment>
<reference evidence="2" key="1">
    <citation type="journal article" date="2023" name="IScience">
        <title>Live-bearing cockroach genome reveals convergent evolutionary mechanisms linked to viviparity in insects and beyond.</title>
        <authorList>
            <person name="Fouks B."/>
            <person name="Harrison M.C."/>
            <person name="Mikhailova A.A."/>
            <person name="Marchal E."/>
            <person name="English S."/>
            <person name="Carruthers M."/>
            <person name="Jennings E.C."/>
            <person name="Chiamaka E.L."/>
            <person name="Frigard R.A."/>
            <person name="Pippel M."/>
            <person name="Attardo G.M."/>
            <person name="Benoit J.B."/>
            <person name="Bornberg-Bauer E."/>
            <person name="Tobe S.S."/>
        </authorList>
    </citation>
    <scope>NUCLEOTIDE SEQUENCE</scope>
    <source>
        <strain evidence="2">Stay&amp;Tobe</strain>
    </source>
</reference>
<evidence type="ECO:0000313" key="3">
    <source>
        <dbReference type="Proteomes" id="UP001233999"/>
    </source>
</evidence>
<feature type="transmembrane region" description="Helical" evidence="1">
    <location>
        <begin position="21"/>
        <end position="45"/>
    </location>
</feature>
<name>A0AAD8ANA8_DIPPU</name>
<proteinExistence type="predicted"/>
<dbReference type="EMBL" id="JASPKZ010000045">
    <property type="protein sequence ID" value="KAJ9600803.1"/>
    <property type="molecule type" value="Genomic_DNA"/>
</dbReference>
<protein>
    <submittedName>
        <fullName evidence="2">Uncharacterized protein</fullName>
    </submittedName>
</protein>
<dbReference type="Proteomes" id="UP001233999">
    <property type="component" value="Unassembled WGS sequence"/>
</dbReference>
<keyword evidence="1" id="KW-0812">Transmembrane</keyword>
<evidence type="ECO:0000256" key="1">
    <source>
        <dbReference type="SAM" id="Phobius"/>
    </source>
</evidence>
<evidence type="ECO:0000313" key="2">
    <source>
        <dbReference type="EMBL" id="KAJ9600803.1"/>
    </source>
</evidence>
<reference evidence="2" key="2">
    <citation type="submission" date="2023-05" db="EMBL/GenBank/DDBJ databases">
        <authorList>
            <person name="Fouks B."/>
        </authorList>
    </citation>
    <scope>NUCLEOTIDE SEQUENCE</scope>
    <source>
        <strain evidence="2">Stay&amp;Tobe</strain>
        <tissue evidence="2">Testes</tissue>
    </source>
</reference>
<gene>
    <name evidence="2" type="ORF">L9F63_001015</name>
</gene>
<organism evidence="2 3">
    <name type="scientific">Diploptera punctata</name>
    <name type="common">Pacific beetle cockroach</name>
    <dbReference type="NCBI Taxonomy" id="6984"/>
    <lineage>
        <taxon>Eukaryota</taxon>
        <taxon>Metazoa</taxon>
        <taxon>Ecdysozoa</taxon>
        <taxon>Arthropoda</taxon>
        <taxon>Hexapoda</taxon>
        <taxon>Insecta</taxon>
        <taxon>Pterygota</taxon>
        <taxon>Neoptera</taxon>
        <taxon>Polyneoptera</taxon>
        <taxon>Dictyoptera</taxon>
        <taxon>Blattodea</taxon>
        <taxon>Blaberoidea</taxon>
        <taxon>Blaberidae</taxon>
        <taxon>Diplopterinae</taxon>
        <taxon>Diploptera</taxon>
    </lineage>
</organism>
<accession>A0AAD8ANA8</accession>
<feature type="non-terminal residue" evidence="2">
    <location>
        <position position="163"/>
    </location>
</feature>
<dbReference type="AlphaFoldDB" id="A0AAD8ANA8"/>
<keyword evidence="1" id="KW-1133">Transmembrane helix</keyword>
<sequence>LKLPTLIKEVQRITELQKYAFFILALLVLLEIYCCIVLTTLQFPITNCYRNIFKTARSVYKGRNKVHINEGKVAVKKKYHCKRLQDTSGEKCDNVTSAEMKVFQNVFPTKVVCRIDRTYNSKIMGFIFPFLFLNKHVGCYHLAPTHREESALLHSAFIIMALV</sequence>
<keyword evidence="1" id="KW-0472">Membrane</keyword>